<dbReference type="AlphaFoldDB" id="A0A8D8UBU0"/>
<dbReference type="SUPFAM" id="SSF56219">
    <property type="entry name" value="DNase I-like"/>
    <property type="match status" value="1"/>
</dbReference>
<dbReference type="EMBL" id="HBUF01339683">
    <property type="protein sequence ID" value="CAG6701092.1"/>
    <property type="molecule type" value="Transcribed_RNA"/>
</dbReference>
<protein>
    <submittedName>
        <fullName evidence="1">Uncharacterized protein</fullName>
    </submittedName>
</protein>
<accession>A0A8D8UBU0</accession>
<reference evidence="1" key="1">
    <citation type="submission" date="2021-05" db="EMBL/GenBank/DDBJ databases">
        <authorList>
            <person name="Alioto T."/>
            <person name="Alioto T."/>
            <person name="Gomez Garrido J."/>
        </authorList>
    </citation>
    <scope>NUCLEOTIDE SEQUENCE</scope>
</reference>
<organism evidence="1">
    <name type="scientific">Cacopsylla melanoneura</name>
    <dbReference type="NCBI Taxonomy" id="428564"/>
    <lineage>
        <taxon>Eukaryota</taxon>
        <taxon>Metazoa</taxon>
        <taxon>Ecdysozoa</taxon>
        <taxon>Arthropoda</taxon>
        <taxon>Hexapoda</taxon>
        <taxon>Insecta</taxon>
        <taxon>Pterygota</taxon>
        <taxon>Neoptera</taxon>
        <taxon>Paraneoptera</taxon>
        <taxon>Hemiptera</taxon>
        <taxon>Sternorrhyncha</taxon>
        <taxon>Psylloidea</taxon>
        <taxon>Psyllidae</taxon>
        <taxon>Psyllinae</taxon>
        <taxon>Cacopsylla</taxon>
    </lineage>
</organism>
<evidence type="ECO:0000313" key="1">
    <source>
        <dbReference type="EMBL" id="CAG6701066.1"/>
    </source>
</evidence>
<dbReference type="EMBL" id="HBUF01339676">
    <property type="protein sequence ID" value="CAG6701066.1"/>
    <property type="molecule type" value="Transcribed_RNA"/>
</dbReference>
<dbReference type="Gene3D" id="3.60.10.10">
    <property type="entry name" value="Endonuclease/exonuclease/phosphatase"/>
    <property type="match status" value="1"/>
</dbReference>
<sequence length="138" mass="15536">MSVYYQNTRSVRGKLKELTCGLSAHESDIYFFTETWLMDSVNSAELGFQHHSVYRTDRSSENSNLQDGGGVLIAVKKNIPSYQVSINNNKSEALFVHVKYKTTKIILGCCYLNVPSAAAITNLTEVLNEVLLKFHTIR</sequence>
<dbReference type="InterPro" id="IPR036691">
    <property type="entry name" value="Endo/exonu/phosph_ase_sf"/>
</dbReference>
<proteinExistence type="predicted"/>
<name>A0A8D8UBU0_9HEMI</name>